<protein>
    <submittedName>
        <fullName evidence="2">Uncharacterized protein</fullName>
    </submittedName>
</protein>
<evidence type="ECO:0000256" key="1">
    <source>
        <dbReference type="SAM" id="Phobius"/>
    </source>
</evidence>
<keyword evidence="3" id="KW-1185">Reference proteome</keyword>
<dbReference type="RefSeq" id="WP_191695439.1">
    <property type="nucleotide sequence ID" value="NZ_JACSQN010000012.1"/>
</dbReference>
<dbReference type="Proteomes" id="UP000626786">
    <property type="component" value="Unassembled WGS sequence"/>
</dbReference>
<name>A0ABR8UC53_9BACL</name>
<evidence type="ECO:0000313" key="2">
    <source>
        <dbReference type="EMBL" id="MBD7985623.1"/>
    </source>
</evidence>
<dbReference type="EMBL" id="JACSQN010000012">
    <property type="protein sequence ID" value="MBD7985623.1"/>
    <property type="molecule type" value="Genomic_DNA"/>
</dbReference>
<sequence length="737" mass="85590">MSNDHFEKRMEFLKKSYDRVPSSFDPEEIFKKIDEEQIPRPVHQKKKNNGEFRKKVTVWAASIASVFILTVIGTVLIYDQKQQAEEQKLESPVTDEYIENVKRQYEVEKEKRMEILKLDEEHFDMYLSVDHISMLTNKTFLETIKQYDNGTTRVDEIYQQAIDELKTPSEMIKDLKKNSLREDQTGSIGFIDAYRKKIQRLTAIYDQILNENKAAIDAYEVDASTDKAEVMMLSTKSFPEPLQNIINTMKEQSIKLHTGKYSGEVKSKFYMSREAETLTAKLHNDTYSYVRMIADEPYMYAGILQYSVAETTGMIKTMENTLMNVEKDHSLYPVLESHFLALFNEVVKGSNQTKLFDADGVLMPEFQEAWTELSLSYEATPLSFVMQPIVKEMRASGWRTSEQWNRLSYDGVKDALALYKAGVLEEYMYGEQPVFEDETVTLPNPSFDKEVKSLYTAFKKSYDKTVLTDVSAIYVAGVFDYANALEDPDTMFYLTNPESMARIYTVNIDGKNSKLDEKDLLEHYKSLWTKSLSQFRNATSVEFSAQTSQRYEDSVVHYVNVNNEKGMIRNITMIYGDHDVWEIRDVWLQRVPSLDRSPEMEIDESVKSHAKEVYTYFKKEFNQAELFGQQALTVMGAYLQASGEKDYETQYELYFKGAGLIEKEKYLKDAANYSTPYSEDMYTTMSFQALEQDSDGNWPGVATLTVDTDLYPNLPAKREFQMFWSEDGWRVKFQPFK</sequence>
<feature type="transmembrane region" description="Helical" evidence="1">
    <location>
        <begin position="56"/>
        <end position="78"/>
    </location>
</feature>
<proteinExistence type="predicted"/>
<comment type="caution">
    <text evidence="2">The sequence shown here is derived from an EMBL/GenBank/DDBJ whole genome shotgun (WGS) entry which is preliminary data.</text>
</comment>
<organism evidence="2 3">
    <name type="scientific">Sporosarcina quadrami</name>
    <dbReference type="NCBI Taxonomy" id="2762234"/>
    <lineage>
        <taxon>Bacteria</taxon>
        <taxon>Bacillati</taxon>
        <taxon>Bacillota</taxon>
        <taxon>Bacilli</taxon>
        <taxon>Bacillales</taxon>
        <taxon>Caryophanaceae</taxon>
        <taxon>Sporosarcina</taxon>
    </lineage>
</organism>
<evidence type="ECO:0000313" key="3">
    <source>
        <dbReference type="Proteomes" id="UP000626786"/>
    </source>
</evidence>
<accession>A0ABR8UC53</accession>
<keyword evidence="1" id="KW-0472">Membrane</keyword>
<keyword evidence="1" id="KW-0812">Transmembrane</keyword>
<reference evidence="2 3" key="1">
    <citation type="submission" date="2020-08" db="EMBL/GenBank/DDBJ databases">
        <title>A Genomic Blueprint of the Chicken Gut Microbiome.</title>
        <authorList>
            <person name="Gilroy R."/>
            <person name="Ravi A."/>
            <person name="Getino M."/>
            <person name="Pursley I."/>
            <person name="Horton D.L."/>
            <person name="Alikhan N.-F."/>
            <person name="Baker D."/>
            <person name="Gharbi K."/>
            <person name="Hall N."/>
            <person name="Watson M."/>
            <person name="Adriaenssens E.M."/>
            <person name="Foster-Nyarko E."/>
            <person name="Jarju S."/>
            <person name="Secka A."/>
            <person name="Antonio M."/>
            <person name="Oren A."/>
            <person name="Chaudhuri R."/>
            <person name="La Ragione R.M."/>
            <person name="Hildebrand F."/>
            <person name="Pallen M.J."/>
        </authorList>
    </citation>
    <scope>NUCLEOTIDE SEQUENCE [LARGE SCALE GENOMIC DNA]</scope>
    <source>
        <strain evidence="2 3">Sa2YVA2</strain>
    </source>
</reference>
<keyword evidence="1" id="KW-1133">Transmembrane helix</keyword>
<gene>
    <name evidence="2" type="ORF">H9649_13590</name>
</gene>